<dbReference type="SUPFAM" id="SSF56214">
    <property type="entry name" value="4'-phosphopantetheinyl transferase"/>
    <property type="match status" value="2"/>
</dbReference>
<dbReference type="Pfam" id="PF22624">
    <property type="entry name" value="AASDHPPT_N"/>
    <property type="match status" value="1"/>
</dbReference>
<dbReference type="Pfam" id="PF01648">
    <property type="entry name" value="ACPS"/>
    <property type="match status" value="1"/>
</dbReference>
<comment type="similarity">
    <text evidence="1">Belongs to the P-Pant transferase superfamily. Gsp/Sfp/HetI/AcpT family.</text>
</comment>
<dbReference type="EMBL" id="MUHG01000004">
    <property type="protein sequence ID" value="OXB21448.1"/>
    <property type="molecule type" value="Genomic_DNA"/>
</dbReference>
<evidence type="ECO:0000313" key="8">
    <source>
        <dbReference type="Proteomes" id="UP000198319"/>
    </source>
</evidence>
<reference evidence="6 8" key="3">
    <citation type="submission" date="2016-11" db="EMBL/GenBank/DDBJ databases">
        <title>Whole genomes of Flavobacteriaceae.</title>
        <authorList>
            <person name="Stine C."/>
            <person name="Li C."/>
            <person name="Tadesse D."/>
        </authorList>
    </citation>
    <scope>NUCLEOTIDE SEQUENCE [LARGE SCALE GENOMIC DNA]</scope>
    <source>
        <strain evidence="6 8">ATCC BAA-2541</strain>
    </source>
</reference>
<protein>
    <submittedName>
        <fullName evidence="5">4-phosphopantetheinyl transferase</fullName>
    </submittedName>
</protein>
<dbReference type="PANTHER" id="PTHR12215:SF10">
    <property type="entry name" value="L-AMINOADIPATE-SEMIALDEHYDE DEHYDROGENASE-PHOSPHOPANTETHEINYL TRANSFERASE"/>
    <property type="match status" value="1"/>
</dbReference>
<evidence type="ECO:0000313" key="5">
    <source>
        <dbReference type="EMBL" id="OHT43111.1"/>
    </source>
</evidence>
<dbReference type="GO" id="GO:0005829">
    <property type="term" value="C:cytosol"/>
    <property type="evidence" value="ECO:0007669"/>
    <property type="project" value="TreeGrafter"/>
</dbReference>
<evidence type="ECO:0000313" key="6">
    <source>
        <dbReference type="EMBL" id="OXB21448.1"/>
    </source>
</evidence>
<dbReference type="Proteomes" id="UP000198319">
    <property type="component" value="Unassembled WGS sequence"/>
</dbReference>
<name>A0A1S1J083_9FLAO</name>
<evidence type="ECO:0000256" key="1">
    <source>
        <dbReference type="ARBA" id="ARBA00010990"/>
    </source>
</evidence>
<feature type="domain" description="4'-phosphopantetheinyl transferase" evidence="3">
    <location>
        <begin position="105"/>
        <end position="178"/>
    </location>
</feature>
<dbReference type="RefSeq" id="WP_070908812.1">
    <property type="nucleotide sequence ID" value="NZ_MIKE01000029.1"/>
</dbReference>
<accession>A0A1S1J083</accession>
<dbReference type="Proteomes" id="UP000180252">
    <property type="component" value="Unassembled WGS sequence"/>
</dbReference>
<keyword evidence="8" id="KW-1185">Reference proteome</keyword>
<dbReference type="OrthoDB" id="9808281at2"/>
<dbReference type="Gene3D" id="3.90.470.20">
    <property type="entry name" value="4'-phosphopantetheinyl transferase domain"/>
    <property type="match status" value="2"/>
</dbReference>
<dbReference type="PANTHER" id="PTHR12215">
    <property type="entry name" value="PHOSPHOPANTETHEINE TRANSFERASE"/>
    <property type="match status" value="1"/>
</dbReference>
<dbReference type="InterPro" id="IPR055066">
    <property type="entry name" value="AASDHPPT_N"/>
</dbReference>
<dbReference type="GO" id="GO:0008897">
    <property type="term" value="F:holo-[acyl-carrier-protein] synthase activity"/>
    <property type="evidence" value="ECO:0007669"/>
    <property type="project" value="InterPro"/>
</dbReference>
<dbReference type="AlphaFoldDB" id="A0A1S1J083"/>
<reference evidence="5" key="2">
    <citation type="submission" date="2016-09" db="EMBL/GenBank/DDBJ databases">
        <authorList>
            <person name="Capua I."/>
            <person name="De Benedictis P."/>
            <person name="Joannis T."/>
            <person name="Lombin L.H."/>
            <person name="Cattoli G."/>
        </authorList>
    </citation>
    <scope>NUCLEOTIDE SEQUENCE [LARGE SCALE GENOMIC DNA]</scope>
    <source>
        <strain evidence="5">MSU</strain>
    </source>
</reference>
<feature type="domain" description="4'-phosphopantetheinyl transferase N-terminal" evidence="4">
    <location>
        <begin position="27"/>
        <end position="98"/>
    </location>
</feature>
<keyword evidence="2 5" id="KW-0808">Transferase</keyword>
<dbReference type="InterPro" id="IPR008278">
    <property type="entry name" value="4-PPantetheinyl_Trfase_dom"/>
</dbReference>
<sequence>MIHIYYSYLSEEKHQSLLQNDLPKFPADYQDKIKRYRRWQDAQLSLLGRILLFKGIEETYKQKPDAKEIMQTLYNKPYFEDNPVLFNISHSGDIVVCALSDQHEVGIDVEIITDIETADFKSQMTEIEWNKIVLSDNKKEAFFEYWTQKEAVLKAQGHGLIVPLKSFEVLDNTTEINGEKYYLSEVKIDKNYKCHISLKTDGTKIYLKRIIL</sequence>
<comment type="caution">
    <text evidence="5">The sequence shown here is derived from an EMBL/GenBank/DDBJ whole genome shotgun (WGS) entry which is preliminary data.</text>
</comment>
<dbReference type="STRING" id="1278819.BHE19_19255"/>
<dbReference type="InterPro" id="IPR050559">
    <property type="entry name" value="P-Pant_transferase_sf"/>
</dbReference>
<dbReference type="GO" id="GO:0000287">
    <property type="term" value="F:magnesium ion binding"/>
    <property type="evidence" value="ECO:0007669"/>
    <property type="project" value="InterPro"/>
</dbReference>
<reference evidence="7" key="1">
    <citation type="submission" date="2016-09" db="EMBL/GenBank/DDBJ databases">
        <authorList>
            <person name="Chen S."/>
            <person name="Walker E."/>
        </authorList>
    </citation>
    <scope>NUCLEOTIDE SEQUENCE [LARGE SCALE GENOMIC DNA]</scope>
    <source>
        <strain evidence="7">MSU</strain>
    </source>
</reference>
<evidence type="ECO:0000313" key="7">
    <source>
        <dbReference type="Proteomes" id="UP000180252"/>
    </source>
</evidence>
<organism evidence="5 7">
    <name type="scientific">Flavobacterium tructae</name>
    <dbReference type="NCBI Taxonomy" id="1114873"/>
    <lineage>
        <taxon>Bacteria</taxon>
        <taxon>Pseudomonadati</taxon>
        <taxon>Bacteroidota</taxon>
        <taxon>Flavobacteriia</taxon>
        <taxon>Flavobacteriales</taxon>
        <taxon>Flavobacteriaceae</taxon>
        <taxon>Flavobacterium</taxon>
    </lineage>
</organism>
<dbReference type="InterPro" id="IPR037143">
    <property type="entry name" value="4-PPantetheinyl_Trfase_dom_sf"/>
</dbReference>
<dbReference type="GO" id="GO:0019878">
    <property type="term" value="P:lysine biosynthetic process via aminoadipic acid"/>
    <property type="evidence" value="ECO:0007669"/>
    <property type="project" value="TreeGrafter"/>
</dbReference>
<gene>
    <name evidence="6" type="ORF">B0A71_04315</name>
    <name evidence="5" type="ORF">BHE19_19255</name>
</gene>
<evidence type="ECO:0000259" key="4">
    <source>
        <dbReference type="Pfam" id="PF22624"/>
    </source>
</evidence>
<evidence type="ECO:0000256" key="2">
    <source>
        <dbReference type="ARBA" id="ARBA00022679"/>
    </source>
</evidence>
<dbReference type="EMBL" id="MIKE01000029">
    <property type="protein sequence ID" value="OHT43111.1"/>
    <property type="molecule type" value="Genomic_DNA"/>
</dbReference>
<proteinExistence type="inferred from homology"/>
<evidence type="ECO:0000259" key="3">
    <source>
        <dbReference type="Pfam" id="PF01648"/>
    </source>
</evidence>